<name>A0A5D6W8H1_9FIRM</name>
<comment type="subunit">
    <text evidence="9 10">In the presence of PdxS, forms a dodecamer of heterodimers. Only shows activity in the heterodimer.</text>
</comment>
<dbReference type="GO" id="GO:1903600">
    <property type="term" value="C:glutaminase complex"/>
    <property type="evidence" value="ECO:0007669"/>
    <property type="project" value="TreeGrafter"/>
</dbReference>
<dbReference type="GO" id="GO:0036381">
    <property type="term" value="F:pyridoxal 5'-phosphate synthase (glutamine hydrolysing) activity"/>
    <property type="evidence" value="ECO:0007669"/>
    <property type="project" value="UniProtKB-UniRule"/>
</dbReference>
<keyword evidence="5 10" id="KW-0456">Lyase</keyword>
<protein>
    <recommendedName>
        <fullName evidence="10">Pyridoxal 5'-phosphate synthase subunit PdxT</fullName>
        <ecNumber evidence="10">4.3.3.6</ecNumber>
    </recommendedName>
    <alternativeName>
        <fullName evidence="10">Pdx2</fullName>
    </alternativeName>
    <alternativeName>
        <fullName evidence="10">Pyridoxal 5'-phosphate synthase glutaminase subunit</fullName>
        <ecNumber evidence="10">3.5.1.2</ecNumber>
    </alternativeName>
</protein>
<evidence type="ECO:0000256" key="10">
    <source>
        <dbReference type="HAMAP-Rule" id="MF_01615"/>
    </source>
</evidence>
<comment type="similarity">
    <text evidence="1 10">Belongs to the glutaminase PdxT/SNO family.</text>
</comment>
<dbReference type="GO" id="GO:0042823">
    <property type="term" value="P:pyridoxal phosphate biosynthetic process"/>
    <property type="evidence" value="ECO:0007669"/>
    <property type="project" value="UniProtKB-UniRule"/>
</dbReference>
<feature type="active site" description="Charge relay system" evidence="10 11">
    <location>
        <position position="171"/>
    </location>
</feature>
<dbReference type="Gene3D" id="3.40.50.880">
    <property type="match status" value="1"/>
</dbReference>
<dbReference type="EC" id="4.3.3.6" evidence="10"/>
<dbReference type="HAMAP" id="MF_01615">
    <property type="entry name" value="PdxT"/>
    <property type="match status" value="1"/>
</dbReference>
<evidence type="ECO:0000256" key="5">
    <source>
        <dbReference type="ARBA" id="ARBA00023239"/>
    </source>
</evidence>
<evidence type="ECO:0000256" key="1">
    <source>
        <dbReference type="ARBA" id="ARBA00008345"/>
    </source>
</evidence>
<dbReference type="Pfam" id="PF01174">
    <property type="entry name" value="SNO"/>
    <property type="match status" value="1"/>
</dbReference>
<organism evidence="13 14">
    <name type="scientific">Selenomonas ruminis</name>
    <dbReference type="NCBI Taxonomy" id="2593411"/>
    <lineage>
        <taxon>Bacteria</taxon>
        <taxon>Bacillati</taxon>
        <taxon>Bacillota</taxon>
        <taxon>Negativicutes</taxon>
        <taxon>Selenomonadales</taxon>
        <taxon>Selenomonadaceae</taxon>
        <taxon>Selenomonas</taxon>
    </lineage>
</organism>
<reference evidence="13 14" key="1">
    <citation type="submission" date="2019-08" db="EMBL/GenBank/DDBJ databases">
        <title>Selenomonas sp. mPRGC5 and Selenomonas sp. mPRGC8 isolated from ruminal fluid of dairy goat (Capra hircus).</title>
        <authorList>
            <person name="Poothong S."/>
            <person name="Nuengjamnong C."/>
            <person name="Tanasupawat S."/>
        </authorList>
    </citation>
    <scope>NUCLEOTIDE SEQUENCE [LARGE SCALE GENOMIC DNA]</scope>
    <source>
        <strain evidence="14">mPRGC5</strain>
    </source>
</reference>
<accession>A0A5D6W8H1</accession>
<dbReference type="AlphaFoldDB" id="A0A5D6W8H1"/>
<evidence type="ECO:0000256" key="6">
    <source>
        <dbReference type="ARBA" id="ARBA00047992"/>
    </source>
</evidence>
<evidence type="ECO:0000256" key="8">
    <source>
        <dbReference type="ARBA" id="ARBA00054599"/>
    </source>
</evidence>
<evidence type="ECO:0000256" key="11">
    <source>
        <dbReference type="PIRSR" id="PIRSR005639-1"/>
    </source>
</evidence>
<dbReference type="PROSITE" id="PS51130">
    <property type="entry name" value="PDXT_SNO_2"/>
    <property type="match status" value="1"/>
</dbReference>
<evidence type="ECO:0000313" key="13">
    <source>
        <dbReference type="EMBL" id="TYZ23078.1"/>
    </source>
</evidence>
<sequence length="196" mass="21478">MTIGVLALQGAFDEHEAMLKELAADYREIRQRKDLTDDLDGIIIPGGESTVQGKLLHDLGLFEPLRQKIIQGLPVMATCAGLILLAEEVSNDKPLLATLPVRVRRNAYGRQLGSFAADGAVAGIGDYPLRFIRAPYIEACLATEVQVLNETAGHITAVQYHNQLAMAFHPELTHDLRIHAYFLEIAAKRKKLALGA</sequence>
<dbReference type="GO" id="GO:0008614">
    <property type="term" value="P:pyridoxine metabolic process"/>
    <property type="evidence" value="ECO:0007669"/>
    <property type="project" value="TreeGrafter"/>
</dbReference>
<dbReference type="InterPro" id="IPR002161">
    <property type="entry name" value="PdxT/SNO"/>
</dbReference>
<evidence type="ECO:0000256" key="9">
    <source>
        <dbReference type="ARBA" id="ARBA00064749"/>
    </source>
</evidence>
<feature type="active site" description="Charge relay system" evidence="10 11">
    <location>
        <position position="169"/>
    </location>
</feature>
<dbReference type="FunFam" id="3.40.50.880:FF:000010">
    <property type="entry name" value="uncharacterized protein LOC100176842 isoform X2"/>
    <property type="match status" value="1"/>
</dbReference>
<comment type="pathway">
    <text evidence="10">Cofactor biosynthesis; pyridoxal 5'-phosphate biosynthesis.</text>
</comment>
<comment type="function">
    <text evidence="8 10">Catalyzes the hydrolysis of glutamine to glutamate and ammonia as part of the biosynthesis of pyridoxal 5'-phosphate. The resulting ammonia molecule is channeled to the active site of PdxS.</text>
</comment>
<dbReference type="PIRSF" id="PIRSF005639">
    <property type="entry name" value="Glut_amidoT_SNO"/>
    <property type="match status" value="1"/>
</dbReference>
<dbReference type="PANTHER" id="PTHR31559:SF0">
    <property type="entry name" value="PYRIDOXAL 5'-PHOSPHATE SYNTHASE SUBUNIT SNO1-RELATED"/>
    <property type="match status" value="1"/>
</dbReference>
<dbReference type="PROSITE" id="PS01236">
    <property type="entry name" value="PDXT_SNO_1"/>
    <property type="match status" value="1"/>
</dbReference>
<keyword evidence="14" id="KW-1185">Reference proteome</keyword>
<comment type="catalytic activity">
    <reaction evidence="7 10">
        <text>L-glutamine + H2O = L-glutamate + NH4(+)</text>
        <dbReference type="Rhea" id="RHEA:15889"/>
        <dbReference type="ChEBI" id="CHEBI:15377"/>
        <dbReference type="ChEBI" id="CHEBI:28938"/>
        <dbReference type="ChEBI" id="CHEBI:29985"/>
        <dbReference type="ChEBI" id="CHEBI:58359"/>
        <dbReference type="EC" id="3.5.1.2"/>
    </reaction>
</comment>
<feature type="active site" description="Nucleophile" evidence="10 11">
    <location>
        <position position="79"/>
    </location>
</feature>
<evidence type="ECO:0000256" key="12">
    <source>
        <dbReference type="PIRSR" id="PIRSR005639-2"/>
    </source>
</evidence>
<dbReference type="PANTHER" id="PTHR31559">
    <property type="entry name" value="PYRIDOXAL 5'-PHOSPHATE SYNTHASE SUBUNIT SNO"/>
    <property type="match status" value="1"/>
</dbReference>
<comment type="catalytic activity">
    <reaction evidence="6 10">
        <text>aldehydo-D-ribose 5-phosphate + D-glyceraldehyde 3-phosphate + L-glutamine = pyridoxal 5'-phosphate + L-glutamate + phosphate + 3 H2O + H(+)</text>
        <dbReference type="Rhea" id="RHEA:31507"/>
        <dbReference type="ChEBI" id="CHEBI:15377"/>
        <dbReference type="ChEBI" id="CHEBI:15378"/>
        <dbReference type="ChEBI" id="CHEBI:29985"/>
        <dbReference type="ChEBI" id="CHEBI:43474"/>
        <dbReference type="ChEBI" id="CHEBI:58273"/>
        <dbReference type="ChEBI" id="CHEBI:58359"/>
        <dbReference type="ChEBI" id="CHEBI:59776"/>
        <dbReference type="ChEBI" id="CHEBI:597326"/>
        <dbReference type="EC" id="4.3.3.6"/>
    </reaction>
</comment>
<feature type="binding site" evidence="10 12">
    <location>
        <begin position="47"/>
        <end position="49"/>
    </location>
    <ligand>
        <name>L-glutamine</name>
        <dbReference type="ChEBI" id="CHEBI:58359"/>
    </ligand>
</feature>
<keyword evidence="3 10" id="KW-0663">Pyridoxal phosphate</keyword>
<dbReference type="GO" id="GO:0004359">
    <property type="term" value="F:glutaminase activity"/>
    <property type="evidence" value="ECO:0007669"/>
    <property type="project" value="UniProtKB-UniRule"/>
</dbReference>
<comment type="caution">
    <text evidence="13">The sequence shown here is derived from an EMBL/GenBank/DDBJ whole genome shotgun (WGS) entry which is preliminary data.</text>
</comment>
<evidence type="ECO:0000256" key="4">
    <source>
        <dbReference type="ARBA" id="ARBA00022962"/>
    </source>
</evidence>
<evidence type="ECO:0000256" key="7">
    <source>
        <dbReference type="ARBA" id="ARBA00049534"/>
    </source>
</evidence>
<evidence type="ECO:0000256" key="2">
    <source>
        <dbReference type="ARBA" id="ARBA00022801"/>
    </source>
</evidence>
<dbReference type="EMBL" id="VTOY01000004">
    <property type="protein sequence ID" value="TYZ23078.1"/>
    <property type="molecule type" value="Genomic_DNA"/>
</dbReference>
<evidence type="ECO:0000313" key="14">
    <source>
        <dbReference type="Proteomes" id="UP000323646"/>
    </source>
</evidence>
<dbReference type="CDD" id="cd01749">
    <property type="entry name" value="GATase1_PB"/>
    <property type="match status" value="1"/>
</dbReference>
<feature type="binding site" evidence="10 12">
    <location>
        <begin position="132"/>
        <end position="133"/>
    </location>
    <ligand>
        <name>L-glutamine</name>
        <dbReference type="ChEBI" id="CHEBI:58359"/>
    </ligand>
</feature>
<dbReference type="UniPathway" id="UPA00245"/>
<dbReference type="GO" id="GO:0005829">
    <property type="term" value="C:cytosol"/>
    <property type="evidence" value="ECO:0007669"/>
    <property type="project" value="TreeGrafter"/>
</dbReference>
<dbReference type="InterPro" id="IPR021196">
    <property type="entry name" value="PdxT/SNO_CS"/>
</dbReference>
<keyword evidence="2 10" id="KW-0378">Hydrolase</keyword>
<dbReference type="OrthoDB" id="9810320at2"/>
<dbReference type="PROSITE" id="PS51273">
    <property type="entry name" value="GATASE_TYPE_1"/>
    <property type="match status" value="1"/>
</dbReference>
<dbReference type="EC" id="3.5.1.2" evidence="10"/>
<dbReference type="NCBIfam" id="TIGR03800">
    <property type="entry name" value="PLP_synth_Pdx2"/>
    <property type="match status" value="1"/>
</dbReference>
<gene>
    <name evidence="10 13" type="primary">pdxT</name>
    <name evidence="13" type="ORF">FZ040_06765</name>
</gene>
<dbReference type="GO" id="GO:0006543">
    <property type="term" value="P:L-glutamine catabolic process"/>
    <property type="evidence" value="ECO:0007669"/>
    <property type="project" value="UniProtKB-UniRule"/>
</dbReference>
<dbReference type="InterPro" id="IPR029062">
    <property type="entry name" value="Class_I_gatase-like"/>
</dbReference>
<dbReference type="Proteomes" id="UP000323646">
    <property type="component" value="Unassembled WGS sequence"/>
</dbReference>
<evidence type="ECO:0000256" key="3">
    <source>
        <dbReference type="ARBA" id="ARBA00022898"/>
    </source>
</evidence>
<dbReference type="SUPFAM" id="SSF52317">
    <property type="entry name" value="Class I glutamine amidotransferase-like"/>
    <property type="match status" value="1"/>
</dbReference>
<keyword evidence="4 10" id="KW-0315">Glutamine amidotransferase</keyword>
<proteinExistence type="inferred from homology"/>
<feature type="binding site" evidence="10 12">
    <location>
        <position position="105"/>
    </location>
    <ligand>
        <name>L-glutamine</name>
        <dbReference type="ChEBI" id="CHEBI:58359"/>
    </ligand>
</feature>